<dbReference type="SUPFAM" id="SSF102400">
    <property type="entry name" value="DNA polymerase III chi subunit"/>
    <property type="match status" value="1"/>
</dbReference>
<gene>
    <name evidence="1" type="ORF">A6E04_00815</name>
</gene>
<sequence>MSQALFYVLESTSPAATQPGLLKFVCQLAHYYYSQNARVYILSDDKEQALLIDELLWQSDVSEFIPHNLIGEGPKSGSPIEIGWGTLRPSGRRHVLINLAQEVATFAVSFAQVVDFVPCEEKVKQHARERYKIYRNAGRAMQTETLK</sequence>
<name>A0A1B9NX14_ALILO</name>
<accession>A0A1B9NX14</accession>
<dbReference type="GO" id="GO:0006260">
    <property type="term" value="P:DNA replication"/>
    <property type="evidence" value="ECO:0007669"/>
    <property type="project" value="InterPro"/>
</dbReference>
<dbReference type="GO" id="GO:0003887">
    <property type="term" value="F:DNA-directed DNA polymerase activity"/>
    <property type="evidence" value="ECO:0007669"/>
    <property type="project" value="InterPro"/>
</dbReference>
<comment type="caution">
    <text evidence="1">The sequence shown here is derived from an EMBL/GenBank/DDBJ whole genome shotgun (WGS) entry which is preliminary data.</text>
</comment>
<dbReference type="STRING" id="688.A6E04_00815"/>
<dbReference type="Pfam" id="PF04364">
    <property type="entry name" value="DNA_pol3_chi"/>
    <property type="match status" value="1"/>
</dbReference>
<evidence type="ECO:0000313" key="2">
    <source>
        <dbReference type="Proteomes" id="UP000093523"/>
    </source>
</evidence>
<dbReference type="PANTHER" id="PTHR38767:SF1">
    <property type="entry name" value="DNA POLYMERASE III SUBUNIT CHI"/>
    <property type="match status" value="1"/>
</dbReference>
<proteinExistence type="predicted"/>
<dbReference type="EMBL" id="MAJU01000013">
    <property type="protein sequence ID" value="OCH20261.1"/>
    <property type="molecule type" value="Genomic_DNA"/>
</dbReference>
<dbReference type="RefSeq" id="WP_023604082.1">
    <property type="nucleotide sequence ID" value="NZ_CAWMPN010000013.1"/>
</dbReference>
<dbReference type="PANTHER" id="PTHR38767">
    <property type="entry name" value="DNA POLYMERASE III SUBUNIT CHI"/>
    <property type="match status" value="1"/>
</dbReference>
<dbReference type="GO" id="GO:0003677">
    <property type="term" value="F:DNA binding"/>
    <property type="evidence" value="ECO:0007669"/>
    <property type="project" value="InterPro"/>
</dbReference>
<dbReference type="InterPro" id="IPR036768">
    <property type="entry name" value="PolIII_chi_sf"/>
</dbReference>
<dbReference type="Gene3D" id="3.40.50.10110">
    <property type="entry name" value="DNA polymerase III subunit chi"/>
    <property type="match status" value="1"/>
</dbReference>
<organism evidence="1 2">
    <name type="scientific">Aliivibrio logei</name>
    <name type="common">Vibrio logei</name>
    <dbReference type="NCBI Taxonomy" id="688"/>
    <lineage>
        <taxon>Bacteria</taxon>
        <taxon>Pseudomonadati</taxon>
        <taxon>Pseudomonadota</taxon>
        <taxon>Gammaproteobacteria</taxon>
        <taxon>Vibrionales</taxon>
        <taxon>Vibrionaceae</taxon>
        <taxon>Aliivibrio</taxon>
    </lineage>
</organism>
<reference evidence="1 2" key="1">
    <citation type="submission" date="2016-06" db="EMBL/GenBank/DDBJ databases">
        <authorList>
            <person name="Kjaerup R.B."/>
            <person name="Dalgaard T.S."/>
            <person name="Juul-Madsen H.R."/>
        </authorList>
    </citation>
    <scope>NUCLEOTIDE SEQUENCE [LARGE SCALE GENOMIC DNA]</scope>
    <source>
        <strain evidence="1 2">1S159</strain>
    </source>
</reference>
<dbReference type="Proteomes" id="UP000093523">
    <property type="component" value="Unassembled WGS sequence"/>
</dbReference>
<dbReference type="OrthoDB" id="5297568at2"/>
<evidence type="ECO:0000313" key="1">
    <source>
        <dbReference type="EMBL" id="OCH20261.1"/>
    </source>
</evidence>
<dbReference type="AlphaFoldDB" id="A0A1B9NX14"/>
<dbReference type="InterPro" id="IPR007459">
    <property type="entry name" value="DNA_pol3_chi"/>
</dbReference>
<dbReference type="GO" id="GO:0032298">
    <property type="term" value="P:positive regulation of DNA-templated DNA replication initiation"/>
    <property type="evidence" value="ECO:0007669"/>
    <property type="project" value="TreeGrafter"/>
</dbReference>
<protein>
    <submittedName>
        <fullName evidence="1">DNA polymerase III subunit chi</fullName>
    </submittedName>
</protein>